<dbReference type="GO" id="GO:0008195">
    <property type="term" value="F:phosphatidate phosphatase activity"/>
    <property type="evidence" value="ECO:0007669"/>
    <property type="project" value="InterPro"/>
</dbReference>
<accession>A0A0G4MP05</accession>
<sequence>MQCRLAFFPSASPDLIAATPNFDLPGPKTNSSTLPIRRLVPLLSSPPILLPPEHSICSPFACLSLVISCVSHAATAALPPDPSSRPHFSSLPRHQMPAAMSSHQSKSAAAAQAQALQDQTRKEHKFDEMESALPDPRLPALQSAFSIPSVDNFSSYLGSRNPFGRPVSGDDVVWLFDNTAFKPGRLSSWQAEFVAAVFEKEPKVKVVDMVTSIAETLGLADDAEELATIEERLLPFLWDVRPARHLRIVHQDREIKLGPTGRNGISTDILKLSEQPTGTSVKASAAVPRGISGELEMQTHFAAAEGWAVLSDVDDTIKVTQTSSPLGILRKTFVDPPSAVPGMPELYRHITSLISKEAPWFYLSASPYNLYPFLRNFCRQWYPHGTLILRDSSWRTIAGLLSALTQGTEQYKTDRIRKVHSWLPKRKLILIGDSTQSDPEAYGDIYREFDGWVKLILIRKVTDIAAVGIESKNEPKRFEEAFKDVPREAWHIFEDPAECNKIVEKVVAGA</sequence>
<reference evidence="3 4" key="1">
    <citation type="submission" date="2015-05" db="EMBL/GenBank/DDBJ databases">
        <authorList>
            <person name="Wang D.B."/>
            <person name="Wang M."/>
        </authorList>
    </citation>
    <scope>NUCLEOTIDE SEQUENCE [LARGE SCALE GENOMIC DNA]</scope>
    <source>
        <strain evidence="3">VL1</strain>
    </source>
</reference>
<dbReference type="STRING" id="100787.A0A0G4MP05"/>
<dbReference type="Proteomes" id="UP000044602">
    <property type="component" value="Unassembled WGS sequence"/>
</dbReference>
<name>A0A0G4MP05_VERLO</name>
<organism evidence="3 4">
    <name type="scientific">Verticillium longisporum</name>
    <name type="common">Verticillium dahliae var. longisporum</name>
    <dbReference type="NCBI Taxonomy" id="100787"/>
    <lineage>
        <taxon>Eukaryota</taxon>
        <taxon>Fungi</taxon>
        <taxon>Dikarya</taxon>
        <taxon>Ascomycota</taxon>
        <taxon>Pezizomycotina</taxon>
        <taxon>Sordariomycetes</taxon>
        <taxon>Hypocreomycetidae</taxon>
        <taxon>Glomerellales</taxon>
        <taxon>Plectosphaerellaceae</taxon>
        <taxon>Verticillium</taxon>
    </lineage>
</organism>
<dbReference type="InterPro" id="IPR052935">
    <property type="entry name" value="Mg2+_PAP"/>
</dbReference>
<evidence type="ECO:0000259" key="2">
    <source>
        <dbReference type="Pfam" id="PF09949"/>
    </source>
</evidence>
<dbReference type="GO" id="GO:0030479">
    <property type="term" value="C:actin cortical patch"/>
    <property type="evidence" value="ECO:0007669"/>
    <property type="project" value="TreeGrafter"/>
</dbReference>
<protein>
    <recommendedName>
        <fullName evidence="2">Phosphatidate phosphatase APP1 catalytic domain-containing protein</fullName>
    </recommendedName>
</protein>
<feature type="domain" description="Phosphatidate phosphatase APP1 catalytic" evidence="2">
    <location>
        <begin position="307"/>
        <end position="460"/>
    </location>
</feature>
<dbReference type="PANTHER" id="PTHR28208:SF1">
    <property type="entry name" value="FILAMENT ORGANIZATION PROTEIN APP1-LIKE, PUTATIVE (AFU_ORTHOLOGUE AFUA_1G06650)-RELATED"/>
    <property type="match status" value="1"/>
</dbReference>
<feature type="compositionally biased region" description="Low complexity" evidence="1">
    <location>
        <begin position="98"/>
        <end position="117"/>
    </location>
</feature>
<proteinExistence type="predicted"/>
<evidence type="ECO:0000313" key="4">
    <source>
        <dbReference type="Proteomes" id="UP000044602"/>
    </source>
</evidence>
<dbReference type="Pfam" id="PF09949">
    <property type="entry name" value="APP1_cat"/>
    <property type="match status" value="1"/>
</dbReference>
<evidence type="ECO:0000313" key="3">
    <source>
        <dbReference type="EMBL" id="CRK35909.1"/>
    </source>
</evidence>
<dbReference type="PANTHER" id="PTHR28208">
    <property type="entry name" value="PHOSPHATIDATE PHOSPHATASE APP1"/>
    <property type="match status" value="1"/>
</dbReference>
<feature type="region of interest" description="Disordered" evidence="1">
    <location>
        <begin position="78"/>
        <end position="131"/>
    </location>
</feature>
<feature type="compositionally biased region" description="Basic and acidic residues" evidence="1">
    <location>
        <begin position="119"/>
        <end position="128"/>
    </location>
</feature>
<evidence type="ECO:0000256" key="1">
    <source>
        <dbReference type="SAM" id="MobiDB-lite"/>
    </source>
</evidence>
<dbReference type="InterPro" id="IPR019236">
    <property type="entry name" value="APP1_cat"/>
</dbReference>
<dbReference type="EMBL" id="CVQH01023750">
    <property type="protein sequence ID" value="CRK35909.1"/>
    <property type="molecule type" value="Genomic_DNA"/>
</dbReference>
<keyword evidence="4" id="KW-1185">Reference proteome</keyword>
<gene>
    <name evidence="3" type="ORF">BN1708_006832</name>
</gene>
<dbReference type="AlphaFoldDB" id="A0A0G4MP05"/>